<dbReference type="InterPro" id="IPR047817">
    <property type="entry name" value="ABC2_TM_bact-type"/>
</dbReference>
<dbReference type="InterPro" id="IPR047651">
    <property type="entry name" value="ABC2_perm_RbbA"/>
</dbReference>
<feature type="transmembrane region" description="Helical" evidence="8">
    <location>
        <begin position="842"/>
        <end position="861"/>
    </location>
</feature>
<dbReference type="PANTHER" id="PTHR43038:SF4">
    <property type="entry name" value="RIBOSOME-ASSOCIATED ATPASE"/>
    <property type="match status" value="1"/>
</dbReference>
<evidence type="ECO:0000259" key="9">
    <source>
        <dbReference type="PROSITE" id="PS50893"/>
    </source>
</evidence>
<dbReference type="Gene3D" id="3.40.1710.10">
    <property type="entry name" value="abc type-2 transporter like domain"/>
    <property type="match status" value="1"/>
</dbReference>
<feature type="domain" description="ABC transporter" evidence="9">
    <location>
        <begin position="19"/>
        <end position="254"/>
    </location>
</feature>
<comment type="subcellular location">
    <subcellularLocation>
        <location evidence="1">Membrane</location>
        <topology evidence="1">Multi-pass membrane protein</topology>
    </subcellularLocation>
</comment>
<dbReference type="InterPro" id="IPR003439">
    <property type="entry name" value="ABC_transporter-like_ATP-bd"/>
</dbReference>
<dbReference type="PROSITE" id="PS51012">
    <property type="entry name" value="ABC_TM2"/>
    <property type="match status" value="1"/>
</dbReference>
<dbReference type="GO" id="GO:0140359">
    <property type="term" value="F:ABC-type transporter activity"/>
    <property type="evidence" value="ECO:0007669"/>
    <property type="project" value="InterPro"/>
</dbReference>
<dbReference type="RefSeq" id="WP_062373657.1">
    <property type="nucleotide sequence ID" value="NZ_LNCD01000122.1"/>
</dbReference>
<keyword evidence="12" id="KW-1185">Reference proteome</keyword>
<dbReference type="GO" id="GO:0005524">
    <property type="term" value="F:ATP binding"/>
    <property type="evidence" value="ECO:0007669"/>
    <property type="project" value="UniProtKB-KW"/>
</dbReference>
<evidence type="ECO:0000256" key="5">
    <source>
        <dbReference type="ARBA" id="ARBA00022840"/>
    </source>
</evidence>
<dbReference type="Proteomes" id="UP000068164">
    <property type="component" value="Unassembled WGS sequence"/>
</dbReference>
<comment type="caution">
    <text evidence="11">The sequence shown here is derived from an EMBL/GenBank/DDBJ whole genome shotgun (WGS) entry which is preliminary data.</text>
</comment>
<feature type="transmembrane region" description="Helical" evidence="8">
    <location>
        <begin position="784"/>
        <end position="807"/>
    </location>
</feature>
<evidence type="ECO:0000256" key="4">
    <source>
        <dbReference type="ARBA" id="ARBA00022741"/>
    </source>
</evidence>
<evidence type="ECO:0000256" key="8">
    <source>
        <dbReference type="SAM" id="Phobius"/>
    </source>
</evidence>
<evidence type="ECO:0000256" key="6">
    <source>
        <dbReference type="ARBA" id="ARBA00022989"/>
    </source>
</evidence>
<dbReference type="SMART" id="SM00382">
    <property type="entry name" value="AAA"/>
    <property type="match status" value="2"/>
</dbReference>
<dbReference type="InterPro" id="IPR013525">
    <property type="entry name" value="ABC2_TM"/>
</dbReference>
<keyword evidence="6 8" id="KW-1133">Transmembrane helix</keyword>
<dbReference type="InterPro" id="IPR027417">
    <property type="entry name" value="P-loop_NTPase"/>
</dbReference>
<feature type="domain" description="ABC transmembrane type-2" evidence="10">
    <location>
        <begin position="697"/>
        <end position="927"/>
    </location>
</feature>
<dbReference type="Gene3D" id="3.40.50.300">
    <property type="entry name" value="P-loop containing nucleotide triphosphate hydrolases"/>
    <property type="match status" value="2"/>
</dbReference>
<comment type="similarity">
    <text evidence="2">Belongs to the ABC transporter superfamily.</text>
</comment>
<evidence type="ECO:0000256" key="3">
    <source>
        <dbReference type="ARBA" id="ARBA00022692"/>
    </source>
</evidence>
<dbReference type="SUPFAM" id="SSF52540">
    <property type="entry name" value="P-loop containing nucleoside triphosphate hydrolases"/>
    <property type="match status" value="2"/>
</dbReference>
<feature type="transmembrane region" description="Helical" evidence="8">
    <location>
        <begin position="576"/>
        <end position="597"/>
    </location>
</feature>
<accession>A0A120FGK0</accession>
<keyword evidence="7 8" id="KW-0472">Membrane</keyword>
<keyword evidence="5 11" id="KW-0067">ATP-binding</keyword>
<dbReference type="NCBIfam" id="NF033858">
    <property type="entry name" value="ABC2_perm_RbbA"/>
    <property type="match status" value="1"/>
</dbReference>
<dbReference type="InterPro" id="IPR017871">
    <property type="entry name" value="ABC_transporter-like_CS"/>
</dbReference>
<dbReference type="Pfam" id="PF12698">
    <property type="entry name" value="ABC2_membrane_3"/>
    <property type="match status" value="1"/>
</dbReference>
<proteinExistence type="inferred from homology"/>
<dbReference type="CDD" id="cd03230">
    <property type="entry name" value="ABC_DR_subfamily_A"/>
    <property type="match status" value="2"/>
</dbReference>
<evidence type="ECO:0000313" key="11">
    <source>
        <dbReference type="EMBL" id="KWV44481.1"/>
    </source>
</evidence>
<evidence type="ECO:0000313" key="12">
    <source>
        <dbReference type="Proteomes" id="UP000068164"/>
    </source>
</evidence>
<dbReference type="EMBL" id="LNCD01000122">
    <property type="protein sequence ID" value="KWV44481.1"/>
    <property type="molecule type" value="Genomic_DNA"/>
</dbReference>
<gene>
    <name evidence="11" type="ORF">AS026_16440</name>
</gene>
<dbReference type="PROSITE" id="PS50893">
    <property type="entry name" value="ABC_TRANSPORTER_2"/>
    <property type="match status" value="2"/>
</dbReference>
<keyword evidence="3 8" id="KW-0812">Transmembrane</keyword>
<keyword evidence="4" id="KW-0547">Nucleotide-binding</keyword>
<dbReference type="AlphaFoldDB" id="A0A120FGK0"/>
<sequence>MSGAPASMSVPADGHATVARLANVTLAFGKTFALSDVSLDVPAGCMVGLIGPDGVGKSSLLSLVSGARAVQKGDVEVLGGNMSDARHRDETCPRIAYMPQGLGKNLYPTLSVFENVDFFGRLFGHDRQERVTRIRELLDSTGLAPFADRPAAKLSGGMKQKLGLCCALIHDPDLLILDEPTTGVDPLSRRQFWDLIDQIRAGRPGMSVIVATAYMEEAANFDWLVAMHAGKVLDTGTPAELLSRTGTGNLDAAFIALLPEAERRRHVDVVIPPKQEIEGEDYAIEASHLSMRFGNFTAVDNVSFQIPRGEIFGFLGSNGCGKSTTMKMLTGLLAASEGEARLFGRTVDASDMAVRRRVGYMSQAFSLYTELTVRQNLDLHAHLFKLPTSTISARVEEMAKRFDLEGVMDAFPDGLPLGIRQRLSLAVAMIHAPDVLILDEPTSGVDPIARDAFWQILVDLSRKDNVTIFISTHFMNEAERCDRISLMHAGKVLISDTPEAITKSRNSPTLEDAFVAYLEEAAGISPVVKSAAAETTDTSKPLGSGHGQITGRRRVFDFRRMFSYTRREALELQRDPIRATLAVLGSVILMFVIGYGINMDVDDLTFAVLDRDDSSISRDYVLDISGSRYFIEKDPIRDYAEMDRRMRDGEISLAIEIPPGFGRKVQRGDPVEIGAWIDGAMPQRAETIGGYVQGMHANWLTARAKKLYGTAATQGAFSIETRFRYNPDVKSLVAMVPAVIPLLLLLIPAMLAALSVVREKELGSIINLYVTPVTRLEFLLGKQLPYVMLGIANFLLLVAFATLVFRVPFTGSFMTYAAAAVLYVIIATSIGIFMSTFMSSQIAAIFGTALLTLIPATQYSGMTDPVSSLKGAGALIGQIYPATYFMTISRGTFSKALDFSGLAGSFVPLLIAIPILVVAGAVLLKKQES</sequence>
<feature type="domain" description="ABC transporter" evidence="9">
    <location>
        <begin position="284"/>
        <end position="514"/>
    </location>
</feature>
<feature type="transmembrane region" description="Helical" evidence="8">
    <location>
        <begin position="813"/>
        <end position="835"/>
    </location>
</feature>
<dbReference type="PROSITE" id="PS00211">
    <property type="entry name" value="ABC_TRANSPORTER_1"/>
    <property type="match status" value="1"/>
</dbReference>
<evidence type="ECO:0000256" key="7">
    <source>
        <dbReference type="ARBA" id="ARBA00023136"/>
    </source>
</evidence>
<reference evidence="11 12" key="1">
    <citation type="submission" date="2015-11" db="EMBL/GenBank/DDBJ databases">
        <title>Draft Genome Sequence of the Strain BR 10423 (Rhizobium sp.) isolated from nodules of Mimosa pudica.</title>
        <authorList>
            <person name="Barauna A.C."/>
            <person name="Zilli J.E."/>
            <person name="Simoes-Araujo J.L."/>
            <person name="Reis V.M."/>
            <person name="James E.K."/>
            <person name="Reis F.B.Jr."/>
            <person name="Rouws L.F."/>
            <person name="Passos S.R."/>
            <person name="Gois S.R."/>
        </authorList>
    </citation>
    <scope>NUCLEOTIDE SEQUENCE [LARGE SCALE GENOMIC DNA]</scope>
    <source>
        <strain evidence="11 12">BR10423</strain>
    </source>
</reference>
<organism evidence="11 12">
    <name type="scientific">Rhizobium altiplani</name>
    <dbReference type="NCBI Taxonomy" id="1864509"/>
    <lineage>
        <taxon>Bacteria</taxon>
        <taxon>Pseudomonadati</taxon>
        <taxon>Pseudomonadota</taxon>
        <taxon>Alphaproteobacteria</taxon>
        <taxon>Hyphomicrobiales</taxon>
        <taxon>Rhizobiaceae</taxon>
        <taxon>Rhizobium/Agrobacterium group</taxon>
        <taxon>Rhizobium</taxon>
    </lineage>
</organism>
<dbReference type="GO" id="GO:0016020">
    <property type="term" value="C:membrane"/>
    <property type="evidence" value="ECO:0007669"/>
    <property type="project" value="UniProtKB-SubCell"/>
</dbReference>
<dbReference type="PANTHER" id="PTHR43038">
    <property type="entry name" value="ATP-BINDING CASSETTE, SUB-FAMILY H, MEMBER 1"/>
    <property type="match status" value="1"/>
</dbReference>
<evidence type="ECO:0000256" key="2">
    <source>
        <dbReference type="ARBA" id="ARBA00005417"/>
    </source>
</evidence>
<dbReference type="GO" id="GO:0016887">
    <property type="term" value="F:ATP hydrolysis activity"/>
    <property type="evidence" value="ECO:0007669"/>
    <property type="project" value="InterPro"/>
</dbReference>
<feature type="transmembrane region" description="Helical" evidence="8">
    <location>
        <begin position="732"/>
        <end position="757"/>
    </location>
</feature>
<dbReference type="InterPro" id="IPR003593">
    <property type="entry name" value="AAA+_ATPase"/>
</dbReference>
<feature type="transmembrane region" description="Helical" evidence="8">
    <location>
        <begin position="902"/>
        <end position="924"/>
    </location>
</feature>
<evidence type="ECO:0000259" key="10">
    <source>
        <dbReference type="PROSITE" id="PS51012"/>
    </source>
</evidence>
<evidence type="ECO:0000256" key="1">
    <source>
        <dbReference type="ARBA" id="ARBA00004141"/>
    </source>
</evidence>
<name>A0A120FGK0_9HYPH</name>
<dbReference type="Pfam" id="PF00005">
    <property type="entry name" value="ABC_tran"/>
    <property type="match status" value="2"/>
</dbReference>
<protein>
    <submittedName>
        <fullName evidence="11">Multidrug ABC transporter ATP-binding protein</fullName>
    </submittedName>
</protein>